<name>A0A6A6XDY1_9PLEO</name>
<keyword evidence="5" id="KW-1185">Reference proteome</keyword>
<dbReference type="Gene3D" id="3.40.50.300">
    <property type="entry name" value="P-loop containing nucleotide triphosphate hydrolases"/>
    <property type="match status" value="1"/>
</dbReference>
<feature type="non-terminal residue" evidence="4">
    <location>
        <position position="420"/>
    </location>
</feature>
<dbReference type="InterPro" id="IPR027417">
    <property type="entry name" value="P-loop_NTPase"/>
</dbReference>
<dbReference type="Proteomes" id="UP000799757">
    <property type="component" value="Unassembled WGS sequence"/>
</dbReference>
<dbReference type="OrthoDB" id="8954335at2759"/>
<feature type="transmembrane region" description="Helical" evidence="2">
    <location>
        <begin position="77"/>
        <end position="98"/>
    </location>
</feature>
<keyword evidence="2" id="KW-0812">Transmembrane</keyword>
<feature type="compositionally biased region" description="Basic and acidic residues" evidence="1">
    <location>
        <begin position="57"/>
        <end position="70"/>
    </location>
</feature>
<evidence type="ECO:0000313" key="4">
    <source>
        <dbReference type="EMBL" id="KAF2794115.1"/>
    </source>
</evidence>
<proteinExistence type="predicted"/>
<reference evidence="4" key="1">
    <citation type="journal article" date="2020" name="Stud. Mycol.">
        <title>101 Dothideomycetes genomes: a test case for predicting lifestyles and emergence of pathogens.</title>
        <authorList>
            <person name="Haridas S."/>
            <person name="Albert R."/>
            <person name="Binder M."/>
            <person name="Bloem J."/>
            <person name="Labutti K."/>
            <person name="Salamov A."/>
            <person name="Andreopoulos B."/>
            <person name="Baker S."/>
            <person name="Barry K."/>
            <person name="Bills G."/>
            <person name="Bluhm B."/>
            <person name="Cannon C."/>
            <person name="Castanera R."/>
            <person name="Culley D."/>
            <person name="Daum C."/>
            <person name="Ezra D."/>
            <person name="Gonzalez J."/>
            <person name="Henrissat B."/>
            <person name="Kuo A."/>
            <person name="Liang C."/>
            <person name="Lipzen A."/>
            <person name="Lutzoni F."/>
            <person name="Magnuson J."/>
            <person name="Mondo S."/>
            <person name="Nolan M."/>
            <person name="Ohm R."/>
            <person name="Pangilinan J."/>
            <person name="Park H.-J."/>
            <person name="Ramirez L."/>
            <person name="Alfaro M."/>
            <person name="Sun H."/>
            <person name="Tritt A."/>
            <person name="Yoshinaga Y."/>
            <person name="Zwiers L.-H."/>
            <person name="Turgeon B."/>
            <person name="Goodwin S."/>
            <person name="Spatafora J."/>
            <person name="Crous P."/>
            <person name="Grigoriev I."/>
        </authorList>
    </citation>
    <scope>NUCLEOTIDE SEQUENCE</scope>
    <source>
        <strain evidence="4">CBS 109.77</strain>
    </source>
</reference>
<feature type="compositionally biased region" description="Pro residues" evidence="1">
    <location>
        <begin position="43"/>
        <end position="55"/>
    </location>
</feature>
<dbReference type="GO" id="GO:0005525">
    <property type="term" value="F:GTP binding"/>
    <property type="evidence" value="ECO:0007669"/>
    <property type="project" value="InterPro"/>
</dbReference>
<evidence type="ECO:0000259" key="3">
    <source>
        <dbReference type="Pfam" id="PF01926"/>
    </source>
</evidence>
<dbReference type="SUPFAM" id="SSF52540">
    <property type="entry name" value="P-loop containing nucleoside triphosphate hydrolases"/>
    <property type="match status" value="1"/>
</dbReference>
<dbReference type="AlphaFoldDB" id="A0A6A6XDY1"/>
<feature type="domain" description="G" evidence="3">
    <location>
        <begin position="121"/>
        <end position="191"/>
    </location>
</feature>
<feature type="region of interest" description="Disordered" evidence="1">
    <location>
        <begin position="1"/>
        <end position="72"/>
    </location>
</feature>
<evidence type="ECO:0000313" key="5">
    <source>
        <dbReference type="Proteomes" id="UP000799757"/>
    </source>
</evidence>
<dbReference type="EMBL" id="MU001902">
    <property type="protein sequence ID" value="KAF2794115.1"/>
    <property type="molecule type" value="Genomic_DNA"/>
</dbReference>
<sequence length="420" mass="47019">MSSEKIFYEPPSDEKIVQGSSYHATEKETYQNPYTSYKETLPSYPPTPVSPPQPTPWKERSDPIEPRPTEPRPVNKFPTLVVAILAVIILVLAKLFYFPASAHVAECISSSASFNPSGPIIAVMGATGTGKSSFIRDLQGRDSRGCLPKVGHGLQSCTKNVTWYSASLTGQAFTILDTPGFDDIALSDSSILQDLATELASIYQGRRHLAGLIYLHDISKVKMGRTSYKNLQLFQKLVGSQSLKNVMLITTHWSSAEYKDTPSREKELKSSFWQAMIKQGSQVSRHEGTVNSARKIAGKLVNKSSIVPKITDELVRQKLRFGQTEAGKMVSEDLKAFGADTKDEISSINIRLEEMAKQREEDALKAKKEKEQLQHELRTALQEATKKDEARREMEALNNRLEDEKRERAKAIQELKKEKE</sequence>
<protein>
    <recommendedName>
        <fullName evidence="3">G domain-containing protein</fullName>
    </recommendedName>
</protein>
<organism evidence="4 5">
    <name type="scientific">Melanomma pulvis-pyrius CBS 109.77</name>
    <dbReference type="NCBI Taxonomy" id="1314802"/>
    <lineage>
        <taxon>Eukaryota</taxon>
        <taxon>Fungi</taxon>
        <taxon>Dikarya</taxon>
        <taxon>Ascomycota</taxon>
        <taxon>Pezizomycotina</taxon>
        <taxon>Dothideomycetes</taxon>
        <taxon>Pleosporomycetidae</taxon>
        <taxon>Pleosporales</taxon>
        <taxon>Melanommataceae</taxon>
        <taxon>Melanomma</taxon>
    </lineage>
</organism>
<gene>
    <name evidence="4" type="ORF">K505DRAFT_242837</name>
</gene>
<keyword evidence="2" id="KW-1133">Transmembrane helix</keyword>
<accession>A0A6A6XDY1</accession>
<evidence type="ECO:0000256" key="1">
    <source>
        <dbReference type="SAM" id="MobiDB-lite"/>
    </source>
</evidence>
<dbReference type="Pfam" id="PF01926">
    <property type="entry name" value="MMR_HSR1"/>
    <property type="match status" value="1"/>
</dbReference>
<dbReference type="InterPro" id="IPR006073">
    <property type="entry name" value="GTP-bd"/>
</dbReference>
<feature type="region of interest" description="Disordered" evidence="1">
    <location>
        <begin position="380"/>
        <end position="407"/>
    </location>
</feature>
<evidence type="ECO:0000256" key="2">
    <source>
        <dbReference type="SAM" id="Phobius"/>
    </source>
</evidence>
<keyword evidence="2" id="KW-0472">Membrane</keyword>